<dbReference type="Pfam" id="PF11580">
    <property type="entry name" value="DUF3239"/>
    <property type="match status" value="1"/>
</dbReference>
<dbReference type="EMBL" id="FN563149">
    <property type="protein sequence ID" value="CBH47054.1"/>
    <property type="molecule type" value="Genomic_DNA"/>
</dbReference>
<keyword evidence="1" id="KW-1133">Transmembrane helix</keyword>
<organism evidence="2">
    <name type="scientific">Rhodococcus hoagii (strain 103S)</name>
    <name type="common">Rhodococcus equi</name>
    <dbReference type="NCBI Taxonomy" id="685727"/>
    <lineage>
        <taxon>Bacteria</taxon>
        <taxon>Bacillati</taxon>
        <taxon>Actinomycetota</taxon>
        <taxon>Actinomycetes</taxon>
        <taxon>Mycobacteriales</taxon>
        <taxon>Nocardiaceae</taxon>
        <taxon>Prescottella</taxon>
    </lineage>
</organism>
<evidence type="ECO:0000256" key="1">
    <source>
        <dbReference type="SAM" id="Phobius"/>
    </source>
</evidence>
<dbReference type="RefSeq" id="WP_005515125.1">
    <property type="nucleotide sequence ID" value="NC_014659.1"/>
</dbReference>
<proteinExistence type="predicted"/>
<evidence type="ECO:0000313" key="2">
    <source>
        <dbReference type="EMBL" id="CBH47054.1"/>
    </source>
</evidence>
<feature type="transmembrane region" description="Helical" evidence="1">
    <location>
        <begin position="28"/>
        <end position="47"/>
    </location>
</feature>
<keyword evidence="1" id="KW-0812">Transmembrane</keyword>
<dbReference type="Gene3D" id="2.40.410.10">
    <property type="entry name" value="putative membrane protein from Corynebacterium diphtheriae superfamily"/>
    <property type="match status" value="1"/>
</dbReference>
<gene>
    <name evidence="2" type="ordered locus">REQ_09460</name>
</gene>
<dbReference type="Proteomes" id="UP001154400">
    <property type="component" value="Chromosome"/>
</dbReference>
<dbReference type="KEGG" id="req:REQ_09460"/>
<evidence type="ECO:0000313" key="3">
    <source>
        <dbReference type="Proteomes" id="UP000006892"/>
    </source>
</evidence>
<reference evidence="2" key="1">
    <citation type="journal article" date="2010" name="PLoS Genet.">
        <title>The genome of a pathogenic rhodococcus: cooptive virulence underpinned by key gene acquisitions.</title>
        <authorList>
            <person name="Letek M."/>
            <person name="Gonzalez P."/>
            <person name="Macarthur I."/>
            <person name="Rodriguez H."/>
            <person name="Freeman T.C."/>
            <person name="Valero-Rello A."/>
            <person name="Blanco M."/>
            <person name="Buckley T."/>
            <person name="Cherevach I."/>
            <person name="Fahey R."/>
            <person name="Hapeshi A."/>
            <person name="Holdstock J."/>
            <person name="Leadon D."/>
            <person name="Navas J."/>
            <person name="Ocampo A."/>
            <person name="Quail M.A."/>
            <person name="Sanders M."/>
            <person name="Scortti M.M."/>
            <person name="Prescott J.F."/>
            <person name="Fogarty U."/>
            <person name="Meijer W.G."/>
            <person name="Parkhill J."/>
            <person name="Bentley S.D."/>
            <person name="Vazquez-Boland J.A."/>
        </authorList>
    </citation>
    <scope>NUCLEOTIDE SEQUENCE [LARGE SCALE GENOMIC DNA]</scope>
    <source>
        <strain evidence="2 3">103S</strain>
    </source>
</reference>
<sequence>MRRFEFPVDKLHAKAVNETLGDLRRLQWSAALMAVLLGAGAAWMFVLAHPWSYILGVVLAICALTSLFMVVWTPRKVGSIEDLYAKGDLVPAIVSEVHPRGYTLLSLVDIAKPGATKPHYALAARTVRTLPGKSYAVGAKLPSVSVLGDRGSRSSGETWQMVSFMPVSWGTRDSKVLTKASAAIDDVEWKLLNKNIARSEKVRGSSGQFVLLDPADLPDELR</sequence>
<dbReference type="InterPro" id="IPR023124">
    <property type="entry name" value="DUF3239_dom_sf"/>
</dbReference>
<feature type="transmembrane region" description="Helical" evidence="1">
    <location>
        <begin position="53"/>
        <end position="72"/>
    </location>
</feature>
<dbReference type="AlphaFoldDB" id="A0A3S5Y3D5"/>
<accession>A0A3S5Y3D5</accession>
<keyword evidence="1" id="KW-0472">Membrane</keyword>
<name>A0A3S5Y3D5_RHOH1</name>
<protein>
    <submittedName>
        <fullName evidence="2">Integral membrane protein</fullName>
    </submittedName>
</protein>
<dbReference type="InterPro" id="IPR021632">
    <property type="entry name" value="DUF3239"/>
</dbReference>